<dbReference type="GO" id="GO:0016747">
    <property type="term" value="F:acyltransferase activity, transferring groups other than amino-acyl groups"/>
    <property type="evidence" value="ECO:0007669"/>
    <property type="project" value="InterPro"/>
</dbReference>
<reference evidence="4 5" key="1">
    <citation type="journal article" date="2019" name="Int. J. Syst. Evol. Microbiol.">
        <title>Lactobacillus salitolerans sp. nov., a novel lactic acid bacterium isolated from spent mushroom substrates.</title>
        <authorList>
            <person name="Tohno M."/>
            <person name="Tanizawa Y."/>
            <person name="Kojima Y."/>
            <person name="Sakamoto M."/>
            <person name="Nakamura Y."/>
            <person name="Ohkuma M."/>
            <person name="Kobayashi H."/>
        </authorList>
    </citation>
    <scope>NUCLEOTIDE SEQUENCE [LARGE SCALE GENOMIC DNA]</scope>
    <source>
        <strain evidence="4 5">YK43</strain>
    </source>
</reference>
<dbReference type="Proteomes" id="UP000286848">
    <property type="component" value="Unassembled WGS sequence"/>
</dbReference>
<comment type="caution">
    <text evidence="4">The sequence shown here is derived from an EMBL/GenBank/DDBJ whole genome shotgun (WGS) entry which is preliminary data.</text>
</comment>
<keyword evidence="1 4" id="KW-0808">Transferase</keyword>
<dbReference type="SUPFAM" id="SSF55729">
    <property type="entry name" value="Acyl-CoA N-acyltransferases (Nat)"/>
    <property type="match status" value="1"/>
</dbReference>
<dbReference type="InterPro" id="IPR000182">
    <property type="entry name" value="GNAT_dom"/>
</dbReference>
<protein>
    <submittedName>
        <fullName evidence="4">Phosphinothricin N-acetyltransferase</fullName>
    </submittedName>
</protein>
<evidence type="ECO:0000313" key="4">
    <source>
        <dbReference type="EMBL" id="GBG94167.1"/>
    </source>
</evidence>
<keyword evidence="2" id="KW-0012">Acyltransferase</keyword>
<dbReference type="PANTHER" id="PTHR43072:SF23">
    <property type="entry name" value="UPF0039 PROTEIN C11D3.02C"/>
    <property type="match status" value="1"/>
</dbReference>
<accession>A0A401IRM6</accession>
<gene>
    <name evidence="4" type="primary">pat</name>
    <name evidence="4" type="ORF">LFYK43_06260</name>
</gene>
<proteinExistence type="predicted"/>
<evidence type="ECO:0000259" key="3">
    <source>
        <dbReference type="PROSITE" id="PS51186"/>
    </source>
</evidence>
<evidence type="ECO:0000256" key="1">
    <source>
        <dbReference type="ARBA" id="ARBA00022679"/>
    </source>
</evidence>
<dbReference type="PROSITE" id="PS51186">
    <property type="entry name" value="GNAT"/>
    <property type="match status" value="1"/>
</dbReference>
<dbReference type="EMBL" id="BFFP01000006">
    <property type="protein sequence ID" value="GBG94167.1"/>
    <property type="molecule type" value="Genomic_DNA"/>
</dbReference>
<sequence>MTICYELAKKKDLPTIVAIYNQTISLQTVTADLHPVTVAERTAWFDSFTADKYPLWVIKSDQEIIGWLDLSPFYGREAYQHTAEISIYLDQKARGQHIGSQALKFAETQLKALDLENVVAFIFKQNEPSIRLFTKSNFSQWGLLPQVAEIEGKLLDLVIMGKHFS</sequence>
<dbReference type="OrthoDB" id="9798006at2"/>
<dbReference type="InterPro" id="IPR016181">
    <property type="entry name" value="Acyl_CoA_acyltransferase"/>
</dbReference>
<dbReference type="Gene3D" id="3.40.630.30">
    <property type="match status" value="1"/>
</dbReference>
<name>A0A401IRM6_9LACO</name>
<dbReference type="AlphaFoldDB" id="A0A401IRM6"/>
<dbReference type="RefSeq" id="WP_124975326.1">
    <property type="nucleotide sequence ID" value="NZ_BFFP01000006.1"/>
</dbReference>
<evidence type="ECO:0000313" key="5">
    <source>
        <dbReference type="Proteomes" id="UP000286848"/>
    </source>
</evidence>
<dbReference type="PANTHER" id="PTHR43072">
    <property type="entry name" value="N-ACETYLTRANSFERASE"/>
    <property type="match status" value="1"/>
</dbReference>
<dbReference type="CDD" id="cd04301">
    <property type="entry name" value="NAT_SF"/>
    <property type="match status" value="1"/>
</dbReference>
<dbReference type="Pfam" id="PF00583">
    <property type="entry name" value="Acetyltransf_1"/>
    <property type="match status" value="1"/>
</dbReference>
<keyword evidence="5" id="KW-1185">Reference proteome</keyword>
<feature type="domain" description="N-acetyltransferase" evidence="3">
    <location>
        <begin position="3"/>
        <end position="165"/>
    </location>
</feature>
<evidence type="ECO:0000256" key="2">
    <source>
        <dbReference type="ARBA" id="ARBA00023315"/>
    </source>
</evidence>
<organism evidence="4 5">
    <name type="scientific">Ligilactobacillus salitolerans</name>
    <dbReference type="NCBI Taxonomy" id="1808352"/>
    <lineage>
        <taxon>Bacteria</taxon>
        <taxon>Bacillati</taxon>
        <taxon>Bacillota</taxon>
        <taxon>Bacilli</taxon>
        <taxon>Lactobacillales</taxon>
        <taxon>Lactobacillaceae</taxon>
        <taxon>Ligilactobacillus</taxon>
    </lineage>
</organism>